<dbReference type="InterPro" id="IPR008278">
    <property type="entry name" value="4-PPantetheinyl_Trfase_dom"/>
</dbReference>
<dbReference type="PANTHER" id="PTHR12215">
    <property type="entry name" value="PHOSPHOPANTETHEINE TRANSFERASE"/>
    <property type="match status" value="1"/>
</dbReference>
<gene>
    <name evidence="4" type="ORF">FHR36_005180</name>
</gene>
<comment type="caution">
    <text evidence="4">The sequence shown here is derived from an EMBL/GenBank/DDBJ whole genome shotgun (WGS) entry which is preliminary data.</text>
</comment>
<dbReference type="EMBL" id="JAMZDX010000005">
    <property type="protein sequence ID" value="MCP2312014.1"/>
    <property type="molecule type" value="Genomic_DNA"/>
</dbReference>
<keyword evidence="2 4" id="KW-0808">Transferase</keyword>
<comment type="similarity">
    <text evidence="1">Belongs to the P-Pant transferase superfamily. Gsp/Sfp/HetI/AcpT family.</text>
</comment>
<feature type="domain" description="4'-phosphopantetheinyl transferase" evidence="3">
    <location>
        <begin position="140"/>
        <end position="205"/>
    </location>
</feature>
<sequence length="244" mass="26031">MTSQQPYVPTEVDVRRIQAELRSPPRRSLTGPPAVYLATARGHDEHAVRLATEVLDTEERQRARAFRRDSDREAYVMAHAVLRGLLGSHLGMDAAALPLTREPCPGCGGPHGRPALRGAGVHFSLSHSGDLVMVALATAPVGVDVEQVPSAQATQDVQSMLHPDEAAELLALVEQDRPLAVARAWVRKEAYLKGLGTGLSRSPGLDYLGTGPVPAASPPGWLIRDITVPTGYAAALSLATRRPV</sequence>
<dbReference type="PANTHER" id="PTHR12215:SF10">
    <property type="entry name" value="L-AMINOADIPATE-SEMIALDEHYDE DEHYDROGENASE-PHOSPHOPANTETHEINYL TRANSFERASE"/>
    <property type="match status" value="1"/>
</dbReference>
<evidence type="ECO:0000256" key="1">
    <source>
        <dbReference type="ARBA" id="ARBA00010990"/>
    </source>
</evidence>
<proteinExistence type="inferred from homology"/>
<dbReference type="Pfam" id="PF01648">
    <property type="entry name" value="ACPS"/>
    <property type="match status" value="1"/>
</dbReference>
<evidence type="ECO:0000313" key="4">
    <source>
        <dbReference type="EMBL" id="MCP2312014.1"/>
    </source>
</evidence>
<dbReference type="EC" id="2.7.8.-" evidence="4"/>
<dbReference type="Gene3D" id="3.90.470.20">
    <property type="entry name" value="4'-phosphopantetheinyl transferase domain"/>
    <property type="match status" value="2"/>
</dbReference>
<dbReference type="GO" id="GO:0016740">
    <property type="term" value="F:transferase activity"/>
    <property type="evidence" value="ECO:0007669"/>
    <property type="project" value="UniProtKB-KW"/>
</dbReference>
<dbReference type="RefSeq" id="WP_253800800.1">
    <property type="nucleotide sequence ID" value="NZ_BAAAUB010000016.1"/>
</dbReference>
<reference evidence="4 5" key="1">
    <citation type="submission" date="2022-06" db="EMBL/GenBank/DDBJ databases">
        <title>Sequencing the genomes of 1000 actinobacteria strains.</title>
        <authorList>
            <person name="Klenk H.-P."/>
        </authorList>
    </citation>
    <scope>NUCLEOTIDE SEQUENCE [LARGE SCALE GENOMIC DNA]</scope>
    <source>
        <strain evidence="4 5">DSM 41656</strain>
    </source>
</reference>
<dbReference type="InterPro" id="IPR050559">
    <property type="entry name" value="P-Pant_transferase_sf"/>
</dbReference>
<dbReference type="Proteomes" id="UP001206483">
    <property type="component" value="Unassembled WGS sequence"/>
</dbReference>
<keyword evidence="5" id="KW-1185">Reference proteome</keyword>
<evidence type="ECO:0000256" key="2">
    <source>
        <dbReference type="ARBA" id="ARBA00022679"/>
    </source>
</evidence>
<dbReference type="SUPFAM" id="SSF56214">
    <property type="entry name" value="4'-phosphopantetheinyl transferase"/>
    <property type="match status" value="2"/>
</dbReference>
<evidence type="ECO:0000313" key="5">
    <source>
        <dbReference type="Proteomes" id="UP001206483"/>
    </source>
</evidence>
<accession>A0ABT1J4D2</accession>
<protein>
    <submittedName>
        <fullName evidence="4">4'-phosphopantetheinyl transferase</fullName>
        <ecNumber evidence="4">2.7.8.-</ecNumber>
    </submittedName>
</protein>
<evidence type="ECO:0000259" key="3">
    <source>
        <dbReference type="Pfam" id="PF01648"/>
    </source>
</evidence>
<dbReference type="InterPro" id="IPR037143">
    <property type="entry name" value="4-PPantetheinyl_Trfase_dom_sf"/>
</dbReference>
<name>A0ABT1J4D2_9ACTN</name>
<organism evidence="4 5">
    <name type="scientific">Kitasatospora paracochleata</name>
    <dbReference type="NCBI Taxonomy" id="58354"/>
    <lineage>
        <taxon>Bacteria</taxon>
        <taxon>Bacillati</taxon>
        <taxon>Actinomycetota</taxon>
        <taxon>Actinomycetes</taxon>
        <taxon>Kitasatosporales</taxon>
        <taxon>Streptomycetaceae</taxon>
        <taxon>Kitasatospora</taxon>
    </lineage>
</organism>